<dbReference type="Pfam" id="PF01593">
    <property type="entry name" value="Amino_oxidase"/>
    <property type="match status" value="1"/>
</dbReference>
<dbReference type="GO" id="GO:0016491">
    <property type="term" value="F:oxidoreductase activity"/>
    <property type="evidence" value="ECO:0007669"/>
    <property type="project" value="UniProtKB-KW"/>
</dbReference>
<comment type="caution">
    <text evidence="2">The sequence shown here is derived from an EMBL/GenBank/DDBJ whole genome shotgun (WGS) entry which is preliminary data.</text>
</comment>
<dbReference type="InterPro" id="IPR036188">
    <property type="entry name" value="FAD/NAD-bd_sf"/>
</dbReference>
<evidence type="ECO:0000313" key="3">
    <source>
        <dbReference type="Proteomes" id="UP001161160"/>
    </source>
</evidence>
<dbReference type="Gene3D" id="3.90.660.10">
    <property type="match status" value="1"/>
</dbReference>
<keyword evidence="2" id="KW-0560">Oxidoreductase</keyword>
<dbReference type="InterPro" id="IPR002937">
    <property type="entry name" value="Amino_oxidase"/>
</dbReference>
<protein>
    <submittedName>
        <fullName evidence="2">Renalase</fullName>
        <ecNumber evidence="2">1.6.3.5</ecNumber>
    </submittedName>
</protein>
<proteinExistence type="predicted"/>
<dbReference type="Gene3D" id="3.50.50.60">
    <property type="entry name" value="FAD/NAD(P)-binding domain"/>
    <property type="match status" value="1"/>
</dbReference>
<dbReference type="RefSeq" id="WP_076023909.1">
    <property type="nucleotide sequence ID" value="NZ_JARXVW010000002.1"/>
</dbReference>
<dbReference type="Pfam" id="PF13450">
    <property type="entry name" value="NAD_binding_8"/>
    <property type="match status" value="1"/>
</dbReference>
<keyword evidence="3" id="KW-1185">Reference proteome</keyword>
<name>A0AA43S6N5_9BURK</name>
<evidence type="ECO:0000313" key="2">
    <source>
        <dbReference type="EMBL" id="MDH6504011.1"/>
    </source>
</evidence>
<dbReference type="EMBL" id="JARXYA010000005">
    <property type="protein sequence ID" value="MDH6504011.1"/>
    <property type="molecule type" value="Genomic_DNA"/>
</dbReference>
<evidence type="ECO:0000259" key="1">
    <source>
        <dbReference type="Pfam" id="PF01593"/>
    </source>
</evidence>
<organism evidence="2 3">
    <name type="scientific">Polynucleobacter sphagniphilus</name>
    <dbReference type="NCBI Taxonomy" id="1743169"/>
    <lineage>
        <taxon>Bacteria</taxon>
        <taxon>Pseudomonadati</taxon>
        <taxon>Pseudomonadota</taxon>
        <taxon>Betaproteobacteria</taxon>
        <taxon>Burkholderiales</taxon>
        <taxon>Burkholderiaceae</taxon>
        <taxon>Polynucleobacter</taxon>
    </lineage>
</organism>
<feature type="domain" description="Amine oxidase" evidence="1">
    <location>
        <begin position="97"/>
        <end position="328"/>
    </location>
</feature>
<dbReference type="GeneID" id="83596205"/>
<dbReference type="EC" id="1.6.3.5" evidence="2"/>
<dbReference type="PANTHER" id="PTHR16128:SF5">
    <property type="entry name" value="FAD_NAD(P)-BINDING OXIDOREDUCTASE FAMILY PROTEIN"/>
    <property type="match status" value="1"/>
</dbReference>
<dbReference type="AlphaFoldDB" id="A0AA43S6N5"/>
<dbReference type="SUPFAM" id="SSF51905">
    <property type="entry name" value="FAD/NAD(P)-binding domain"/>
    <property type="match status" value="1"/>
</dbReference>
<dbReference type="PRINTS" id="PR00419">
    <property type="entry name" value="ADXRDTASE"/>
</dbReference>
<reference evidence="2" key="1">
    <citation type="submission" date="2023-04" db="EMBL/GenBank/DDBJ databases">
        <title>Genome Encyclopedia of Bacteria and Archaea VI: Functional Genomics of Type Strains.</title>
        <authorList>
            <person name="Whitman W."/>
        </authorList>
    </citation>
    <scope>NUCLEOTIDE SEQUENCE</scope>
    <source>
        <strain evidence="2">Enz.4-51</strain>
    </source>
</reference>
<dbReference type="PANTHER" id="PTHR16128">
    <property type="entry name" value="FAD/NAD(P)-BINDING OXIDOREDUCTASE FAMILY PROTEIN"/>
    <property type="match status" value="1"/>
</dbReference>
<dbReference type="Proteomes" id="UP001161160">
    <property type="component" value="Unassembled WGS sequence"/>
</dbReference>
<accession>A0AA43S6N5</accession>
<sequence length="337" mass="37934">MHEQNCSEISVAIIGAGISGLSCATRLKALGYQVRVYEKSRGVSGRMSTRSTADWNADHGAQYFTARDPLFINELKQWIKDDVAAIWEPRLQVFKAGEWQDSASKENRYVGNPAMNTPGQYLAKNLVVKLNQTIHHIAYDQGKWLLHSQEHGAIQEQFDWLVLALPAPQALVITQSIDRPIEEVVKRANMQACWTVMATLTEKTNMPFDAAFINSEIISWLSRNNSKPNRAGMETWTIHANPLWSQVWVERDKDEAAKEILDCAKRLGLNCDAAKISIHRWRYASGHAAPISGFRLCEDLKLGYCGDWLNGGRVEGAWLSGHHLASQIQKTQHQTNL</sequence>
<gene>
    <name evidence="2" type="ORF">M2127_001315</name>
</gene>